<accession>A0A6G3R147</accession>
<evidence type="ECO:0000313" key="1">
    <source>
        <dbReference type="EMBL" id="NEA89315.1"/>
    </source>
</evidence>
<proteinExistence type="predicted"/>
<comment type="caution">
    <text evidence="1">The sequence shown here is derived from an EMBL/GenBank/DDBJ whole genome shotgun (WGS) entry which is preliminary data.</text>
</comment>
<sequence length="58" mass="6363">MTDMSHPSDLRAQLETLATEAFRPELAGIDRLPTLDIARLMNAEDATVATAVARRLPE</sequence>
<protein>
    <submittedName>
        <fullName evidence="1">N-acetylmuramic acid 6-phosphate etherase</fullName>
    </submittedName>
</protein>
<organism evidence="1">
    <name type="scientific">Streptomyces sp. SID14436</name>
    <dbReference type="NCBI Taxonomy" id="2706070"/>
    <lineage>
        <taxon>Bacteria</taxon>
        <taxon>Bacillati</taxon>
        <taxon>Actinomycetota</taxon>
        <taxon>Actinomycetes</taxon>
        <taxon>Kitasatosporales</taxon>
        <taxon>Streptomycetaceae</taxon>
        <taxon>Streptomyces</taxon>
    </lineage>
</organism>
<dbReference type="Gene3D" id="3.40.50.10490">
    <property type="entry name" value="Glucose-6-phosphate isomerase like protein, domain 1"/>
    <property type="match status" value="1"/>
</dbReference>
<dbReference type="AlphaFoldDB" id="A0A6G3R147"/>
<reference evidence="1" key="1">
    <citation type="submission" date="2020-01" db="EMBL/GenBank/DDBJ databases">
        <title>Insect and environment-associated Actinomycetes.</title>
        <authorList>
            <person name="Currrie C."/>
            <person name="Chevrette M."/>
            <person name="Carlson C."/>
            <person name="Stubbendieck R."/>
            <person name="Wendt-Pienkowski E."/>
        </authorList>
    </citation>
    <scope>NUCLEOTIDE SEQUENCE</scope>
    <source>
        <strain evidence="1">SID14436</strain>
    </source>
</reference>
<dbReference type="EMBL" id="JAAGMD010000704">
    <property type="protein sequence ID" value="NEA89315.1"/>
    <property type="molecule type" value="Genomic_DNA"/>
</dbReference>
<feature type="non-terminal residue" evidence="1">
    <location>
        <position position="58"/>
    </location>
</feature>
<gene>
    <name evidence="1" type="ORF">G3I53_25530</name>
</gene>
<name>A0A6G3R147_9ACTN</name>